<name>A0A517SUS3_9BACT</name>
<evidence type="ECO:0000313" key="2">
    <source>
        <dbReference type="EMBL" id="QDT59871.1"/>
    </source>
</evidence>
<evidence type="ECO:0008006" key="4">
    <source>
        <dbReference type="Google" id="ProtNLM"/>
    </source>
</evidence>
<sequence length="368" mass="40059">MIPRNIQNLIWTASLSFFIGHLVCDAQEPAQTKTVDMILVQGADGAAEYGEQFTQWSSQWTAVCQAAGLELKSIGPETNANRTALAQLQQAISEALSSTESKPLWLVLIGHGIWDGKSADFNLVGPDLHARTLKQWLAKHRRPIIIVNGSASSGPFVNRLSGPNRVIVTATQSGTEYNFARFAGFMAQAFLDGADIDHDDAVSVREAFLAASALTQQSYEEQGRLPTEHSLLDDNGDQRGSRAELIQGTATSKNPKQAIDGQFAARFAISTNPNAIKLNAEQVFKRDELETQLMDVQKLYAEDPDKLKHAALPILLQLSELYQQAKDQATSNVETEEQGSVIEQAATEKDAIAKENSAAEEPPQASSK</sequence>
<dbReference type="RefSeq" id="WP_145272008.1">
    <property type="nucleotide sequence ID" value="NZ_CP036272.1"/>
</dbReference>
<feature type="region of interest" description="Disordered" evidence="1">
    <location>
        <begin position="325"/>
        <end position="368"/>
    </location>
</feature>
<evidence type="ECO:0000256" key="1">
    <source>
        <dbReference type="SAM" id="MobiDB-lite"/>
    </source>
</evidence>
<dbReference type="Proteomes" id="UP000315003">
    <property type="component" value="Chromosome"/>
</dbReference>
<proteinExistence type="predicted"/>
<gene>
    <name evidence="2" type="ORF">SV7mr_23840</name>
</gene>
<reference evidence="2 3" key="1">
    <citation type="submission" date="2019-02" db="EMBL/GenBank/DDBJ databases">
        <title>Deep-cultivation of Planctomycetes and their phenomic and genomic characterization uncovers novel biology.</title>
        <authorList>
            <person name="Wiegand S."/>
            <person name="Jogler M."/>
            <person name="Boedeker C."/>
            <person name="Pinto D."/>
            <person name="Vollmers J."/>
            <person name="Rivas-Marin E."/>
            <person name="Kohn T."/>
            <person name="Peeters S.H."/>
            <person name="Heuer A."/>
            <person name="Rast P."/>
            <person name="Oberbeckmann S."/>
            <person name="Bunk B."/>
            <person name="Jeske O."/>
            <person name="Meyerdierks A."/>
            <person name="Storesund J.E."/>
            <person name="Kallscheuer N."/>
            <person name="Luecker S."/>
            <person name="Lage O.M."/>
            <person name="Pohl T."/>
            <person name="Merkel B.J."/>
            <person name="Hornburger P."/>
            <person name="Mueller R.-W."/>
            <person name="Bruemmer F."/>
            <person name="Labrenz M."/>
            <person name="Spormann A.M."/>
            <person name="Op den Camp H."/>
            <person name="Overmann J."/>
            <person name="Amann R."/>
            <person name="Jetten M.S.M."/>
            <person name="Mascher T."/>
            <person name="Medema M.H."/>
            <person name="Devos D.P."/>
            <person name="Kaster A.-K."/>
            <person name="Ovreas L."/>
            <person name="Rohde M."/>
            <person name="Galperin M.Y."/>
            <person name="Jogler C."/>
        </authorList>
    </citation>
    <scope>NUCLEOTIDE SEQUENCE [LARGE SCALE GENOMIC DNA]</scope>
    <source>
        <strain evidence="2 3">SV_7m_r</strain>
    </source>
</reference>
<dbReference type="OrthoDB" id="247472at2"/>
<dbReference type="AlphaFoldDB" id="A0A517SUS3"/>
<organism evidence="2 3">
    <name type="scientific">Stieleria bergensis</name>
    <dbReference type="NCBI Taxonomy" id="2528025"/>
    <lineage>
        <taxon>Bacteria</taxon>
        <taxon>Pseudomonadati</taxon>
        <taxon>Planctomycetota</taxon>
        <taxon>Planctomycetia</taxon>
        <taxon>Pirellulales</taxon>
        <taxon>Pirellulaceae</taxon>
        <taxon>Stieleria</taxon>
    </lineage>
</organism>
<dbReference type="EMBL" id="CP036272">
    <property type="protein sequence ID" value="QDT59871.1"/>
    <property type="molecule type" value="Genomic_DNA"/>
</dbReference>
<evidence type="ECO:0000313" key="3">
    <source>
        <dbReference type="Proteomes" id="UP000315003"/>
    </source>
</evidence>
<accession>A0A517SUS3</accession>
<keyword evidence="3" id="KW-1185">Reference proteome</keyword>
<protein>
    <recommendedName>
        <fullName evidence="4">Caspase domain protein</fullName>
    </recommendedName>
</protein>